<protein>
    <submittedName>
        <fullName evidence="1">Uncharacterized protein</fullName>
    </submittedName>
</protein>
<proteinExistence type="predicted"/>
<sequence>MAVLDEDAARCALTRALVQVVAWIVPVSNLDAQKGNCDFLLRKLCIGLHEGALPSSG</sequence>
<dbReference type="Proteomes" id="UP000438448">
    <property type="component" value="Unassembled WGS sequence"/>
</dbReference>
<dbReference type="RefSeq" id="WP_153411030.1">
    <property type="nucleotide sequence ID" value="NZ_WEGK01000006.1"/>
</dbReference>
<evidence type="ECO:0000313" key="2">
    <source>
        <dbReference type="Proteomes" id="UP000438448"/>
    </source>
</evidence>
<accession>A0A7K0D620</accession>
<comment type="caution">
    <text evidence="1">The sequence shown here is derived from an EMBL/GenBank/DDBJ whole genome shotgun (WGS) entry which is preliminary data.</text>
</comment>
<dbReference type="EMBL" id="WEGK01000006">
    <property type="protein sequence ID" value="MQY20284.1"/>
    <property type="molecule type" value="Genomic_DNA"/>
</dbReference>
<keyword evidence="2" id="KW-1185">Reference proteome</keyword>
<dbReference type="AlphaFoldDB" id="A0A7K0D620"/>
<gene>
    <name evidence="1" type="ORF">NRB20_33850</name>
</gene>
<evidence type="ECO:0000313" key="1">
    <source>
        <dbReference type="EMBL" id="MQY20284.1"/>
    </source>
</evidence>
<reference evidence="1 2" key="1">
    <citation type="submission" date="2019-10" db="EMBL/GenBank/DDBJ databases">
        <title>Nocardia macrotermitis sp. nov. and Nocardia aurantia sp. nov., isolated from the gut of fungus growing-termite Macrotermes natalensis.</title>
        <authorList>
            <person name="Benndorf R."/>
            <person name="Schwitalla J."/>
            <person name="Martin K."/>
            <person name="De Beer W."/>
            <person name="Kaster A.-K."/>
            <person name="Vollmers J."/>
            <person name="Poulsen M."/>
            <person name="Beemelmanns C."/>
        </authorList>
    </citation>
    <scope>NUCLEOTIDE SEQUENCE [LARGE SCALE GENOMIC DNA]</scope>
    <source>
        <strain evidence="1 2">RB20</strain>
    </source>
</reference>
<name>A0A7K0D620_9NOCA</name>
<organism evidence="1 2">
    <name type="scientific">Nocardia macrotermitis</name>
    <dbReference type="NCBI Taxonomy" id="2585198"/>
    <lineage>
        <taxon>Bacteria</taxon>
        <taxon>Bacillati</taxon>
        <taxon>Actinomycetota</taxon>
        <taxon>Actinomycetes</taxon>
        <taxon>Mycobacteriales</taxon>
        <taxon>Nocardiaceae</taxon>
        <taxon>Nocardia</taxon>
    </lineage>
</organism>